<dbReference type="PROSITE" id="PS00913">
    <property type="entry name" value="ADH_IRON_1"/>
    <property type="match status" value="1"/>
</dbReference>
<dbReference type="AlphaFoldDB" id="X1K8A7"/>
<dbReference type="InterPro" id="IPR001670">
    <property type="entry name" value="ADH_Fe/GldA"/>
</dbReference>
<dbReference type="FunFam" id="3.40.50.1970:FF:000003">
    <property type="entry name" value="Alcohol dehydrogenase, iron-containing"/>
    <property type="match status" value="1"/>
</dbReference>
<dbReference type="InterPro" id="IPR018211">
    <property type="entry name" value="ADH_Fe_CS"/>
</dbReference>
<dbReference type="GO" id="GO:0004022">
    <property type="term" value="F:alcohol dehydrogenase (NAD+) activity"/>
    <property type="evidence" value="ECO:0007669"/>
    <property type="project" value="TreeGrafter"/>
</dbReference>
<feature type="non-terminal residue" evidence="4">
    <location>
        <position position="1"/>
    </location>
</feature>
<comment type="caution">
    <text evidence="4">The sequence shown here is derived from an EMBL/GenBank/DDBJ whole genome shotgun (WGS) entry which is preliminary data.</text>
</comment>
<evidence type="ECO:0000256" key="1">
    <source>
        <dbReference type="ARBA" id="ARBA00023002"/>
    </source>
</evidence>
<organism evidence="4">
    <name type="scientific">marine sediment metagenome</name>
    <dbReference type="NCBI Taxonomy" id="412755"/>
    <lineage>
        <taxon>unclassified sequences</taxon>
        <taxon>metagenomes</taxon>
        <taxon>ecological metagenomes</taxon>
    </lineage>
</organism>
<dbReference type="InterPro" id="IPR039697">
    <property type="entry name" value="Alcohol_dehydrogenase_Fe"/>
</dbReference>
<dbReference type="SUPFAM" id="SSF56796">
    <property type="entry name" value="Dehydroquinate synthase-like"/>
    <property type="match status" value="1"/>
</dbReference>
<proteinExistence type="predicted"/>
<dbReference type="InterPro" id="IPR056798">
    <property type="entry name" value="ADH_Fe_C"/>
</dbReference>
<accession>X1K8A7</accession>
<dbReference type="Gene3D" id="1.20.1090.10">
    <property type="entry name" value="Dehydroquinate synthase-like - alpha domain"/>
    <property type="match status" value="1"/>
</dbReference>
<dbReference type="GO" id="GO:0046872">
    <property type="term" value="F:metal ion binding"/>
    <property type="evidence" value="ECO:0007669"/>
    <property type="project" value="InterPro"/>
</dbReference>
<dbReference type="Pfam" id="PF00465">
    <property type="entry name" value="Fe-ADH"/>
    <property type="match status" value="1"/>
</dbReference>
<sequence length="285" mass="30497">KESLENIGDKVSKIGSKSLLVTGKRSMSRLGFLDKAEGVLKKAGVEVVRYGGVEPNPTVGTVNRGAKLALEHNCDVVVGLGGGSAMDTAKAIAVLTGHWKEGATSIWSFSSLSEEKKVITPRTLPIVAITSTSGTGSHVTKYAVFTNDKTSAKPGIGSEFMYPRLSVVDLDIVSTMPPIVTATTGFDVLAHAMESIISTASNPISELYALEAIRMVYKYLPRAYTKGDDREAREKMALADTYAGWAITVSPPELPHAMSHPISGHYPDISHENLISLPIRQIGEE</sequence>
<evidence type="ECO:0000259" key="3">
    <source>
        <dbReference type="Pfam" id="PF25137"/>
    </source>
</evidence>
<name>X1K8A7_9ZZZZ</name>
<dbReference type="EMBL" id="BARV01008373">
    <property type="protein sequence ID" value="GAI03267.1"/>
    <property type="molecule type" value="Genomic_DNA"/>
</dbReference>
<dbReference type="Gene3D" id="3.40.50.1970">
    <property type="match status" value="1"/>
</dbReference>
<dbReference type="Pfam" id="PF25137">
    <property type="entry name" value="ADH_Fe_C"/>
    <property type="match status" value="1"/>
</dbReference>
<feature type="domain" description="Alcohol dehydrogenase iron-type/glycerol dehydrogenase GldA" evidence="2">
    <location>
        <begin position="2"/>
        <end position="169"/>
    </location>
</feature>
<evidence type="ECO:0000313" key="4">
    <source>
        <dbReference type="EMBL" id="GAI03267.1"/>
    </source>
</evidence>
<dbReference type="PANTHER" id="PTHR11496:SF104">
    <property type="entry name" value="3-DEOXY-ALPHA-D-MANNO-OCTULOSONATE 8-OXIDASE"/>
    <property type="match status" value="1"/>
</dbReference>
<feature type="domain" description="Fe-containing alcohol dehydrogenase-like C-terminal" evidence="3">
    <location>
        <begin position="181"/>
        <end position="271"/>
    </location>
</feature>
<keyword evidence="1" id="KW-0560">Oxidoreductase</keyword>
<evidence type="ECO:0000259" key="2">
    <source>
        <dbReference type="Pfam" id="PF00465"/>
    </source>
</evidence>
<reference evidence="4" key="1">
    <citation type="journal article" date="2014" name="Front. Microbiol.">
        <title>High frequency of phylogenetically diverse reductive dehalogenase-homologous genes in deep subseafloor sedimentary metagenomes.</title>
        <authorList>
            <person name="Kawai M."/>
            <person name="Futagami T."/>
            <person name="Toyoda A."/>
            <person name="Takaki Y."/>
            <person name="Nishi S."/>
            <person name="Hori S."/>
            <person name="Arai W."/>
            <person name="Tsubouchi T."/>
            <person name="Morono Y."/>
            <person name="Uchiyama I."/>
            <person name="Ito T."/>
            <person name="Fujiyama A."/>
            <person name="Inagaki F."/>
            <person name="Takami H."/>
        </authorList>
    </citation>
    <scope>NUCLEOTIDE SEQUENCE</scope>
    <source>
        <strain evidence="4">Expedition CK06-06</strain>
    </source>
</reference>
<dbReference type="PANTHER" id="PTHR11496">
    <property type="entry name" value="ALCOHOL DEHYDROGENASE"/>
    <property type="match status" value="1"/>
</dbReference>
<gene>
    <name evidence="4" type="ORF">S06H3_16846</name>
</gene>
<protein>
    <submittedName>
        <fullName evidence="4">Uncharacterized protein</fullName>
    </submittedName>
</protein>